<name>A0A1V8MAK7_9GAMM</name>
<organism evidence="3 4">
    <name type="scientific">Methyloprofundus sedimenti</name>
    <dbReference type="NCBI Taxonomy" id="1420851"/>
    <lineage>
        <taxon>Bacteria</taxon>
        <taxon>Pseudomonadati</taxon>
        <taxon>Pseudomonadota</taxon>
        <taxon>Gammaproteobacteria</taxon>
        <taxon>Methylococcales</taxon>
        <taxon>Methylococcaceae</taxon>
        <taxon>Methyloprofundus</taxon>
    </lineage>
</organism>
<evidence type="ECO:0000313" key="3">
    <source>
        <dbReference type="EMBL" id="OQK18548.1"/>
    </source>
</evidence>
<keyword evidence="4" id="KW-1185">Reference proteome</keyword>
<dbReference type="STRING" id="1420851.AU255_12250"/>
<comment type="caution">
    <text evidence="3">The sequence shown here is derived from an EMBL/GenBank/DDBJ whole genome shotgun (WGS) entry which is preliminary data.</text>
</comment>
<dbReference type="Pfam" id="PF02321">
    <property type="entry name" value="OEP"/>
    <property type="match status" value="1"/>
</dbReference>
<dbReference type="Gene3D" id="1.20.1600.10">
    <property type="entry name" value="Outer membrane efflux proteins (OEP)"/>
    <property type="match status" value="1"/>
</dbReference>
<feature type="chain" id="PRO_5013342868" description="Transporter" evidence="2">
    <location>
        <begin position="23"/>
        <end position="463"/>
    </location>
</feature>
<evidence type="ECO:0000256" key="2">
    <source>
        <dbReference type="SAM" id="SignalP"/>
    </source>
</evidence>
<dbReference type="InterPro" id="IPR003423">
    <property type="entry name" value="OMP_efflux"/>
</dbReference>
<sequence length="463" mass="51875">MSYRNFKLVMIMGIFSMLSNCAEYQAQPLTDQKIQQQLPPPSIEQLTIQAQNINHPLLQPVKFDLKDGLSPDEAAILAVLRNPELRAIRNQNAISNAQLLQAGLLPNPQISYSFSAPSGGTDLGMNNAFGIGLSWEVTSLIWQTSKIAAAEKQQQSVDLQIAWQEWQIAQAAKLATYQLIAYNQQQSLLTEMALRLKENSERLQQAASLGLVTELERVAAVSAKNLVDIRLLALEQQQKQQQQRLNRALGLKPYATVRLQQAIQLANHIRLPAYVHLISNIEGRRLDLLALKQGYESQEEQVHIAVLQQFPKISIGFNHALDNSNLYTMGFGIAMTLPIFDHNQGQIALERATRAQLFDQYSNRIFQARADIAELLVTISSTNQQIQSVAHAIPDLEKLVKAYRSAIETGQVDVLNYYVAWNTLTNKKIDFLSLKLQLTQARVALEIASGLYRIPTDFQGQVL</sequence>
<comment type="similarity">
    <text evidence="1">Belongs to the outer membrane factor (OMF) (TC 1.B.17) family.</text>
</comment>
<dbReference type="AlphaFoldDB" id="A0A1V8MAK7"/>
<proteinExistence type="inferred from homology"/>
<dbReference type="PANTHER" id="PTHR30203">
    <property type="entry name" value="OUTER MEMBRANE CATION EFFLUX PROTEIN"/>
    <property type="match status" value="1"/>
</dbReference>
<evidence type="ECO:0000313" key="4">
    <source>
        <dbReference type="Proteomes" id="UP000191980"/>
    </source>
</evidence>
<dbReference type="InterPro" id="IPR010131">
    <property type="entry name" value="MdtP/NodT-like"/>
</dbReference>
<dbReference type="GO" id="GO:0015562">
    <property type="term" value="F:efflux transmembrane transporter activity"/>
    <property type="evidence" value="ECO:0007669"/>
    <property type="project" value="InterPro"/>
</dbReference>
<keyword evidence="2" id="KW-0732">Signal</keyword>
<dbReference type="Proteomes" id="UP000191980">
    <property type="component" value="Unassembled WGS sequence"/>
</dbReference>
<evidence type="ECO:0000256" key="1">
    <source>
        <dbReference type="ARBA" id="ARBA00007613"/>
    </source>
</evidence>
<gene>
    <name evidence="3" type="ORF">AU255_12250</name>
</gene>
<dbReference type="EMBL" id="LPUF01000001">
    <property type="protein sequence ID" value="OQK18548.1"/>
    <property type="molecule type" value="Genomic_DNA"/>
</dbReference>
<evidence type="ECO:0008006" key="5">
    <source>
        <dbReference type="Google" id="ProtNLM"/>
    </source>
</evidence>
<dbReference type="SUPFAM" id="SSF56954">
    <property type="entry name" value="Outer membrane efflux proteins (OEP)"/>
    <property type="match status" value="1"/>
</dbReference>
<feature type="signal peptide" evidence="2">
    <location>
        <begin position="1"/>
        <end position="22"/>
    </location>
</feature>
<accession>A0A1V8MAK7</accession>
<protein>
    <recommendedName>
        <fullName evidence="5">Transporter</fullName>
    </recommendedName>
</protein>
<reference evidence="3 4" key="1">
    <citation type="submission" date="2015-12" db="EMBL/GenBank/DDBJ databases">
        <authorList>
            <person name="Shamseldin A."/>
            <person name="Moawad H."/>
            <person name="Abd El-Rahim W.M."/>
            <person name="Sadowsky M.J."/>
        </authorList>
    </citation>
    <scope>NUCLEOTIDE SEQUENCE [LARGE SCALE GENOMIC DNA]</scope>
    <source>
        <strain evidence="3 4">WF1</strain>
    </source>
</reference>